<dbReference type="InterPro" id="IPR006311">
    <property type="entry name" value="TAT_signal"/>
</dbReference>
<sequence length="472" mass="52179">MPITRRHFLQSVAATATVATYQPIAFAEARPAIAGIAYKGEHVRQQIDGFGFSEAFNQSGLLRVLSEKDQNDLLNLMFSPAGGMGYSILRNQIGDVDKARANSGDVPTFEPKKGEFQWAGDENAVWLMNEAKKRGCTRFLSSCWSPPAWMKTNGAVHDSALKKECYQDFAEYLATYVLEYKARFGLDIYAVSPANEPNFTPTLNYGSCKWTGSELSKFVRENLVPTFAAKNVSAKIVVDEHEHWSDEYINVVLDDAANAKSLEIVAAHAYAPNSGDFVSISARTGRFQKALSLGKRVWETEVSVGTGPQITNMNDGVYWARVIHAHMVENDVSAWLYWWGAAFNNTRSGLIWIDSANKKYQLSKRFFTIGQFARFIRPGFHRVDATPNPAPNTYFSAYLSPDAKRLVCVAINDDAVERSFTIQPGGFPATSCIAVRTSTTETHAKLPPVTLQNGSAEVVTAPLSVTTYVFNA</sequence>
<dbReference type="InterPro" id="IPR013780">
    <property type="entry name" value="Glyco_hydro_b"/>
</dbReference>
<dbReference type="PANTHER" id="PTHR42767">
    <property type="entry name" value="ENDO-BETA-1,6-GALACTANASE"/>
    <property type="match status" value="1"/>
</dbReference>
<dbReference type="Proteomes" id="UP001596391">
    <property type="component" value="Unassembled WGS sequence"/>
</dbReference>
<evidence type="ECO:0000259" key="1">
    <source>
        <dbReference type="Pfam" id="PF14587"/>
    </source>
</evidence>
<dbReference type="GO" id="GO:0016787">
    <property type="term" value="F:hydrolase activity"/>
    <property type="evidence" value="ECO:0007669"/>
    <property type="project" value="UniProtKB-KW"/>
</dbReference>
<name>A0ABW1Z528_9BACT</name>
<organism evidence="2 3">
    <name type="scientific">Granulicella cerasi</name>
    <dbReference type="NCBI Taxonomy" id="741063"/>
    <lineage>
        <taxon>Bacteria</taxon>
        <taxon>Pseudomonadati</taxon>
        <taxon>Acidobacteriota</taxon>
        <taxon>Terriglobia</taxon>
        <taxon>Terriglobales</taxon>
        <taxon>Acidobacteriaceae</taxon>
        <taxon>Granulicella</taxon>
    </lineage>
</organism>
<proteinExistence type="predicted"/>
<dbReference type="SUPFAM" id="SSF51445">
    <property type="entry name" value="(Trans)glycosidases"/>
    <property type="match status" value="1"/>
</dbReference>
<keyword evidence="3" id="KW-1185">Reference proteome</keyword>
<reference evidence="3" key="1">
    <citation type="journal article" date="2019" name="Int. J. Syst. Evol. Microbiol.">
        <title>The Global Catalogue of Microorganisms (GCM) 10K type strain sequencing project: providing services to taxonomists for standard genome sequencing and annotation.</title>
        <authorList>
            <consortium name="The Broad Institute Genomics Platform"/>
            <consortium name="The Broad Institute Genome Sequencing Center for Infectious Disease"/>
            <person name="Wu L."/>
            <person name="Ma J."/>
        </authorList>
    </citation>
    <scope>NUCLEOTIDE SEQUENCE [LARGE SCALE GENOMIC DNA]</scope>
    <source>
        <strain evidence="3">CGMCC 1.16026</strain>
    </source>
</reference>
<dbReference type="Gene3D" id="3.20.20.80">
    <property type="entry name" value="Glycosidases"/>
    <property type="match status" value="1"/>
</dbReference>
<gene>
    <name evidence="2" type="ORF">ACFQBQ_03350</name>
</gene>
<dbReference type="SUPFAM" id="SSF51011">
    <property type="entry name" value="Glycosyl hydrolase domain"/>
    <property type="match status" value="1"/>
</dbReference>
<dbReference type="EMBL" id="JBHSWI010000001">
    <property type="protein sequence ID" value="MFC6644641.1"/>
    <property type="molecule type" value="Genomic_DNA"/>
</dbReference>
<dbReference type="PROSITE" id="PS51318">
    <property type="entry name" value="TAT"/>
    <property type="match status" value="1"/>
</dbReference>
<dbReference type="InterPro" id="IPR039743">
    <property type="entry name" value="6GAL/EXGAL"/>
</dbReference>
<evidence type="ECO:0000313" key="3">
    <source>
        <dbReference type="Proteomes" id="UP001596391"/>
    </source>
</evidence>
<comment type="caution">
    <text evidence="2">The sequence shown here is derived from an EMBL/GenBank/DDBJ whole genome shotgun (WGS) entry which is preliminary data.</text>
</comment>
<keyword evidence="2" id="KW-0378">Hydrolase</keyword>
<accession>A0ABW1Z528</accession>
<dbReference type="Pfam" id="PF14587">
    <property type="entry name" value="Glyco_hydr_30_2"/>
    <property type="match status" value="1"/>
</dbReference>
<dbReference type="InterPro" id="IPR039514">
    <property type="entry name" value="6GAL-like"/>
</dbReference>
<dbReference type="RefSeq" id="WP_263372564.1">
    <property type="nucleotide sequence ID" value="NZ_JAGSYD010000005.1"/>
</dbReference>
<dbReference type="PANTHER" id="PTHR42767:SF1">
    <property type="entry name" value="ENDO-BETA-1,6-GALACTANASE-LIKE DOMAIN-CONTAINING PROTEIN"/>
    <property type="match status" value="1"/>
</dbReference>
<evidence type="ECO:0000313" key="2">
    <source>
        <dbReference type="EMBL" id="MFC6644641.1"/>
    </source>
</evidence>
<protein>
    <submittedName>
        <fullName evidence="2">Glycoside hydrolase</fullName>
    </submittedName>
</protein>
<dbReference type="InterPro" id="IPR017853">
    <property type="entry name" value="GH"/>
</dbReference>
<dbReference type="Gene3D" id="2.60.40.1180">
    <property type="entry name" value="Golgi alpha-mannosidase II"/>
    <property type="match status" value="1"/>
</dbReference>
<feature type="domain" description="Endo-beta-1,6-galactanase-like" evidence="1">
    <location>
        <begin position="45"/>
        <end position="351"/>
    </location>
</feature>